<dbReference type="PANTHER" id="PTHR41775:SF1">
    <property type="entry name" value="PEPTIDASE M6-LIKE DOMAIN-CONTAINING PROTEIN"/>
    <property type="match status" value="1"/>
</dbReference>
<evidence type="ECO:0000256" key="1">
    <source>
        <dbReference type="SAM" id="MobiDB-lite"/>
    </source>
</evidence>
<feature type="region of interest" description="Disordered" evidence="1">
    <location>
        <begin position="30"/>
        <end position="50"/>
    </location>
</feature>
<dbReference type="PANTHER" id="PTHR41775">
    <property type="entry name" value="SECRETED PROTEIN-RELATED"/>
    <property type="match status" value="1"/>
</dbReference>
<organism evidence="5 6">
    <name type="scientific">Myceligenerans crystallogenes</name>
    <dbReference type="NCBI Taxonomy" id="316335"/>
    <lineage>
        <taxon>Bacteria</taxon>
        <taxon>Bacillati</taxon>
        <taxon>Actinomycetota</taxon>
        <taxon>Actinomycetes</taxon>
        <taxon>Micrococcales</taxon>
        <taxon>Promicromonosporaceae</taxon>
        <taxon>Myceligenerans</taxon>
    </lineage>
</organism>
<gene>
    <name evidence="5" type="ORF">GCM10009751_21190</name>
</gene>
<sequence>MNPRISAAGAGAALLLTSVLVPAAAVAAPSVSEPDPASHAHEHSDDRPDALADKQRERKMDAVEMVATGEAEVTTRGKGDRRSEVVKIAPGEYVEYGTQETAQLLTFLVEFGDGEGSSFFPDSPAGPLHNEIPEPAADDNSTYWEADFSRAHFMDMFFTGENTGESFHDVYDEMSSGRFDLQGDVSDWVTVPNRASYYGGGDEEGGETGTSMTAFIQDAANAWYEQQVAAGKTQAEIEAYLESFDIWDRYDVDGDGIINEPDGYIDHFQAVHSGEGEEAGAEPWAIWSHRWAVNQGGLGTDGPADFPKLGGIKIGDTDLWIRDYTTEPENGGLGVFAHEFGHDLGLPDYYDTSGGENGTGFWNLMSSGSWLGHGEKAGNIGTTPDHMGAHEKLFLGWLDYETVQADEAGFVKLGPSFHATTRAQAALVNLPDGTAQVSTGIDPLDGNYAFSGTGNNMNSPYTSASFVVPAGAQLSAQVNYDIEAGYDYAFAEVSTDGGSSWTSLSTNLSTDDDPNGTNPGGGIDGTSEGWVALTADLAAYSGQTAQLRFRYTSDGGTNGKGFAVDDVAVGDALTEDFTDASGWTGDWTVTNGTMEQTFSHYYLAEHRVYGGYDVTLKEGPYNFGWAQSNPNKVEHFPYQDGLLIWYVNGLYGDNNTKTHPGHGEALPVDSRPAPLKWSNGSIARNRIQTFDSTFGIKKTDPISLHQETTAGAFTLKTRAPKQVRVFDDTDPNAYYDPANPGHSTIVGGTGTRIAVLDQDSANGHMTIYVGRS</sequence>
<keyword evidence="2" id="KW-0732">Signal</keyword>
<dbReference type="Gene3D" id="2.60.120.260">
    <property type="entry name" value="Galactose-binding domain-like"/>
    <property type="match status" value="1"/>
</dbReference>
<feature type="domain" description="Immune inhibitor A-like metallopeptidase VEG" evidence="4">
    <location>
        <begin position="599"/>
        <end position="764"/>
    </location>
</feature>
<reference evidence="5 6" key="1">
    <citation type="journal article" date="2019" name="Int. J. Syst. Evol. Microbiol.">
        <title>The Global Catalogue of Microorganisms (GCM) 10K type strain sequencing project: providing services to taxonomists for standard genome sequencing and annotation.</title>
        <authorList>
            <consortium name="The Broad Institute Genomics Platform"/>
            <consortium name="The Broad Institute Genome Sequencing Center for Infectious Disease"/>
            <person name="Wu L."/>
            <person name="Ma J."/>
        </authorList>
    </citation>
    <scope>NUCLEOTIDE SEQUENCE [LARGE SCALE GENOMIC DNA]</scope>
    <source>
        <strain evidence="5 6">JCM 14326</strain>
    </source>
</reference>
<feature type="compositionally biased region" description="Basic and acidic residues" evidence="1">
    <location>
        <begin position="36"/>
        <end position="50"/>
    </location>
</feature>
<evidence type="ECO:0000259" key="4">
    <source>
        <dbReference type="Pfam" id="PF20774"/>
    </source>
</evidence>
<evidence type="ECO:0000259" key="3">
    <source>
        <dbReference type="Pfam" id="PF05547"/>
    </source>
</evidence>
<dbReference type="RefSeq" id="WP_344102460.1">
    <property type="nucleotide sequence ID" value="NZ_BAAANL010000004.1"/>
</dbReference>
<dbReference type="InterPro" id="IPR008757">
    <property type="entry name" value="Peptidase_M6-like_domain"/>
</dbReference>
<dbReference type="Proteomes" id="UP001501094">
    <property type="component" value="Unassembled WGS sequence"/>
</dbReference>
<accession>A0ABN2NEW8</accession>
<dbReference type="Pfam" id="PF20774">
    <property type="entry name" value="InhA-like_VEG"/>
    <property type="match status" value="1"/>
</dbReference>
<dbReference type="PIRSF" id="PIRSF007519">
    <property type="entry name" value="Protease_InhA"/>
    <property type="match status" value="1"/>
</dbReference>
<dbReference type="EMBL" id="BAAANL010000004">
    <property type="protein sequence ID" value="GAA1863168.1"/>
    <property type="molecule type" value="Genomic_DNA"/>
</dbReference>
<evidence type="ECO:0000313" key="6">
    <source>
        <dbReference type="Proteomes" id="UP001501094"/>
    </source>
</evidence>
<dbReference type="SUPFAM" id="SSF55486">
    <property type="entry name" value="Metalloproteases ('zincins'), catalytic domain"/>
    <property type="match status" value="1"/>
</dbReference>
<evidence type="ECO:0000256" key="2">
    <source>
        <dbReference type="SAM" id="SignalP"/>
    </source>
</evidence>
<comment type="caution">
    <text evidence="5">The sequence shown here is derived from an EMBL/GenBank/DDBJ whole genome shotgun (WGS) entry which is preliminary data.</text>
</comment>
<feature type="signal peptide" evidence="2">
    <location>
        <begin position="1"/>
        <end position="27"/>
    </location>
</feature>
<evidence type="ECO:0000313" key="5">
    <source>
        <dbReference type="EMBL" id="GAA1863168.1"/>
    </source>
</evidence>
<dbReference type="Pfam" id="PF05547">
    <property type="entry name" value="Peptidase_M6"/>
    <property type="match status" value="1"/>
</dbReference>
<keyword evidence="6" id="KW-1185">Reference proteome</keyword>
<protein>
    <submittedName>
        <fullName evidence="5">Immune inhibitor A</fullName>
    </submittedName>
</protein>
<dbReference type="InterPro" id="IPR048665">
    <property type="entry name" value="InhA-like_VEG"/>
</dbReference>
<dbReference type="InterPro" id="IPR012300">
    <property type="entry name" value="Pept_M6_InhA"/>
</dbReference>
<feature type="region of interest" description="Disordered" evidence="1">
    <location>
        <begin position="501"/>
        <end position="525"/>
    </location>
</feature>
<dbReference type="Pfam" id="PF20773">
    <property type="entry name" value="InhA-like_MAM"/>
    <property type="match status" value="1"/>
</dbReference>
<proteinExistence type="predicted"/>
<feature type="domain" description="Peptidase M6-like" evidence="3">
    <location>
        <begin position="93"/>
        <end position="395"/>
    </location>
</feature>
<name>A0ABN2NEW8_9MICO</name>
<dbReference type="NCBIfam" id="TIGR03296">
    <property type="entry name" value="M6dom_TIGR03296"/>
    <property type="match status" value="1"/>
</dbReference>
<feature type="chain" id="PRO_5045784603" evidence="2">
    <location>
        <begin position="28"/>
        <end position="772"/>
    </location>
</feature>